<evidence type="ECO:0000259" key="2">
    <source>
        <dbReference type="Pfam" id="PF07811"/>
    </source>
</evidence>
<feature type="transmembrane region" description="Helical" evidence="1">
    <location>
        <begin position="21"/>
        <end position="42"/>
    </location>
</feature>
<dbReference type="InterPro" id="IPR012495">
    <property type="entry name" value="TadE-like_dom"/>
</dbReference>
<keyword evidence="4" id="KW-1185">Reference proteome</keyword>
<dbReference type="Pfam" id="PF07811">
    <property type="entry name" value="TadE"/>
    <property type="match status" value="1"/>
</dbReference>
<keyword evidence="1" id="KW-0812">Transmembrane</keyword>
<dbReference type="AlphaFoldDB" id="A0A4R9C1X8"/>
<keyword evidence="1" id="KW-1133">Transmembrane helix</keyword>
<keyword evidence="1" id="KW-0472">Membrane</keyword>
<evidence type="ECO:0000313" key="3">
    <source>
        <dbReference type="EMBL" id="TFF65667.1"/>
    </source>
</evidence>
<gene>
    <name evidence="3" type="ORF">EQF91_05365</name>
</gene>
<proteinExistence type="predicted"/>
<dbReference type="EMBL" id="SCFR01000017">
    <property type="protein sequence ID" value="TFF65667.1"/>
    <property type="molecule type" value="Genomic_DNA"/>
</dbReference>
<accession>A0A4R9C1X8</accession>
<protein>
    <recommendedName>
        <fullName evidence="2">TadE-like domain-containing protein</fullName>
    </recommendedName>
</protein>
<name>A0A4R9C1X8_9FIRM</name>
<comment type="caution">
    <text evidence="3">The sequence shown here is derived from an EMBL/GenBank/DDBJ whole genome shotgun (WGS) entry which is preliminary data.</text>
</comment>
<organism evidence="3 4">
    <name type="scientific">Helcococcus ovis</name>
    <dbReference type="NCBI Taxonomy" id="72026"/>
    <lineage>
        <taxon>Bacteria</taxon>
        <taxon>Bacillati</taxon>
        <taxon>Bacillota</taxon>
        <taxon>Tissierellia</taxon>
        <taxon>Tissierellales</taxon>
        <taxon>Peptoniphilaceae</taxon>
        <taxon>Helcococcus</taxon>
    </lineage>
</organism>
<evidence type="ECO:0000256" key="1">
    <source>
        <dbReference type="SAM" id="Phobius"/>
    </source>
</evidence>
<dbReference type="RefSeq" id="WP_134768852.1">
    <property type="nucleotide sequence ID" value="NZ_JBFNFS010000024.1"/>
</dbReference>
<reference evidence="3 4" key="1">
    <citation type="submission" date="2019-01" db="EMBL/GenBank/DDBJ databases">
        <title>Draft Genome Sequences of Helcococcus ovis Strains Isolated from the Uterus and Vagina of Dairy Cows with Metritis.</title>
        <authorList>
            <person name="Cunha F."/>
            <person name="Jeon S.J."/>
            <person name="Kutzer P."/>
            <person name="Galvao K.N."/>
        </authorList>
    </citation>
    <scope>NUCLEOTIDE SEQUENCE [LARGE SCALE GENOMIC DNA]</scope>
    <source>
        <strain evidence="3 4">KG-37</strain>
    </source>
</reference>
<dbReference type="Proteomes" id="UP000297454">
    <property type="component" value="Unassembled WGS sequence"/>
</dbReference>
<sequence>MKNKLKKDLIKNESGQSLVEFALILPILIILLSMVVDVWRVYDTKLLLQSVASECAIHLAEKDDVHKLRNRETELKESLNKLIDEQYGNRLDKNKRDIKVTLKDKTEEKFVYRTDKNSNYYKNGTNGYQYTKEIVKKYVDASITVNYDVDFWMPLTSFFYGSSKAEVSSEITTRLSEGDENAR</sequence>
<evidence type="ECO:0000313" key="4">
    <source>
        <dbReference type="Proteomes" id="UP000297454"/>
    </source>
</evidence>
<feature type="domain" description="TadE-like" evidence="2">
    <location>
        <begin position="15"/>
        <end position="56"/>
    </location>
</feature>